<dbReference type="RefSeq" id="XP_001880744.1">
    <property type="nucleotide sequence ID" value="XM_001880709.1"/>
</dbReference>
<dbReference type="InParanoid" id="B0DAF0"/>
<keyword evidence="2" id="KW-1185">Reference proteome</keyword>
<reference evidence="1 2" key="1">
    <citation type="journal article" date="2008" name="Nature">
        <title>The genome of Laccaria bicolor provides insights into mycorrhizal symbiosis.</title>
        <authorList>
            <person name="Martin F."/>
            <person name="Aerts A."/>
            <person name="Ahren D."/>
            <person name="Brun A."/>
            <person name="Danchin E.G.J."/>
            <person name="Duchaussoy F."/>
            <person name="Gibon J."/>
            <person name="Kohler A."/>
            <person name="Lindquist E."/>
            <person name="Pereda V."/>
            <person name="Salamov A."/>
            <person name="Shapiro H.J."/>
            <person name="Wuyts J."/>
            <person name="Blaudez D."/>
            <person name="Buee M."/>
            <person name="Brokstein P."/>
            <person name="Canbaeck B."/>
            <person name="Cohen D."/>
            <person name="Courty P.E."/>
            <person name="Coutinho P.M."/>
            <person name="Delaruelle C."/>
            <person name="Detter J.C."/>
            <person name="Deveau A."/>
            <person name="DiFazio S."/>
            <person name="Duplessis S."/>
            <person name="Fraissinet-Tachet L."/>
            <person name="Lucic E."/>
            <person name="Frey-Klett P."/>
            <person name="Fourrey C."/>
            <person name="Feussner I."/>
            <person name="Gay G."/>
            <person name="Grimwood J."/>
            <person name="Hoegger P.J."/>
            <person name="Jain P."/>
            <person name="Kilaru S."/>
            <person name="Labbe J."/>
            <person name="Lin Y.C."/>
            <person name="Legue V."/>
            <person name="Le Tacon F."/>
            <person name="Marmeisse R."/>
            <person name="Melayah D."/>
            <person name="Montanini B."/>
            <person name="Muratet M."/>
            <person name="Nehls U."/>
            <person name="Niculita-Hirzel H."/>
            <person name="Oudot-Le Secq M.P."/>
            <person name="Peter M."/>
            <person name="Quesneville H."/>
            <person name="Rajashekar B."/>
            <person name="Reich M."/>
            <person name="Rouhier N."/>
            <person name="Schmutz J."/>
            <person name="Yin T."/>
            <person name="Chalot M."/>
            <person name="Henrissat B."/>
            <person name="Kuees U."/>
            <person name="Lucas S."/>
            <person name="Van de Peer Y."/>
            <person name="Podila G.K."/>
            <person name="Polle A."/>
            <person name="Pukkila P.J."/>
            <person name="Richardson P.M."/>
            <person name="Rouze P."/>
            <person name="Sanders I.R."/>
            <person name="Stajich J.E."/>
            <person name="Tunlid A."/>
            <person name="Tuskan G."/>
            <person name="Grigoriev I.V."/>
        </authorList>
    </citation>
    <scope>NUCLEOTIDE SEQUENCE [LARGE SCALE GENOMIC DNA]</scope>
    <source>
        <strain evidence="2">S238N-H82 / ATCC MYA-4686</strain>
    </source>
</reference>
<dbReference type="EMBL" id="DS547101">
    <property type="protein sequence ID" value="EDR08519.1"/>
    <property type="molecule type" value="Genomic_DNA"/>
</dbReference>
<organism evidence="2">
    <name type="scientific">Laccaria bicolor (strain S238N-H82 / ATCC MYA-4686)</name>
    <name type="common">Bicoloured deceiver</name>
    <name type="synonym">Laccaria laccata var. bicolor</name>
    <dbReference type="NCBI Taxonomy" id="486041"/>
    <lineage>
        <taxon>Eukaryota</taxon>
        <taxon>Fungi</taxon>
        <taxon>Dikarya</taxon>
        <taxon>Basidiomycota</taxon>
        <taxon>Agaricomycotina</taxon>
        <taxon>Agaricomycetes</taxon>
        <taxon>Agaricomycetidae</taxon>
        <taxon>Agaricales</taxon>
        <taxon>Agaricineae</taxon>
        <taxon>Hydnangiaceae</taxon>
        <taxon>Laccaria</taxon>
    </lineage>
</organism>
<protein>
    <submittedName>
        <fullName evidence="1">Predicted protein</fullName>
    </submittedName>
</protein>
<dbReference type="HOGENOM" id="CLU_3143319_0_0_1"/>
<dbReference type="GeneID" id="6076398"/>
<evidence type="ECO:0000313" key="2">
    <source>
        <dbReference type="Proteomes" id="UP000001194"/>
    </source>
</evidence>
<dbReference type="Proteomes" id="UP000001194">
    <property type="component" value="Unassembled WGS sequence"/>
</dbReference>
<evidence type="ECO:0000313" key="1">
    <source>
        <dbReference type="EMBL" id="EDR08519.1"/>
    </source>
</evidence>
<name>B0DAF0_LACBS</name>
<proteinExistence type="predicted"/>
<sequence>MESPHDIITSKREAIRFPCVLVLDYLLHVNLEIIKKKKKKKDHINSGLL</sequence>
<accession>B0DAF0</accession>
<gene>
    <name evidence="1" type="ORF">LACBIDRAFT_297277</name>
</gene>
<dbReference type="AlphaFoldDB" id="B0DAF0"/>
<dbReference type="KEGG" id="lbc:LACBIDRAFT_297277"/>